<dbReference type="GO" id="GO:0016471">
    <property type="term" value="C:vacuolar proton-transporting V-type ATPase complex"/>
    <property type="evidence" value="ECO:0007669"/>
    <property type="project" value="TreeGrafter"/>
</dbReference>
<evidence type="ECO:0000256" key="6">
    <source>
        <dbReference type="ARBA" id="ARBA00023065"/>
    </source>
</evidence>
<dbReference type="PANTHER" id="PTHR11629:SF63">
    <property type="entry name" value="V-TYPE PROTON ATPASE SUBUNIT A"/>
    <property type="match status" value="1"/>
</dbReference>
<accession>A0A0F9K0Z4</accession>
<dbReference type="GO" id="GO:0007035">
    <property type="term" value="P:vacuolar acidification"/>
    <property type="evidence" value="ECO:0007669"/>
    <property type="project" value="TreeGrafter"/>
</dbReference>
<gene>
    <name evidence="9" type="ORF">LCGC14_1760080</name>
</gene>
<dbReference type="AlphaFoldDB" id="A0A0F9K0Z4"/>
<dbReference type="GO" id="GO:0046961">
    <property type="term" value="F:proton-transporting ATPase activity, rotational mechanism"/>
    <property type="evidence" value="ECO:0007669"/>
    <property type="project" value="InterPro"/>
</dbReference>
<protein>
    <recommendedName>
        <fullName evidence="10">V-type ATP synthase subunit I</fullName>
    </recommendedName>
</protein>
<evidence type="ECO:0000256" key="3">
    <source>
        <dbReference type="ARBA" id="ARBA00022448"/>
    </source>
</evidence>
<evidence type="ECO:0000256" key="2">
    <source>
        <dbReference type="ARBA" id="ARBA00009904"/>
    </source>
</evidence>
<dbReference type="GO" id="GO:0051117">
    <property type="term" value="F:ATPase binding"/>
    <property type="evidence" value="ECO:0007669"/>
    <property type="project" value="TreeGrafter"/>
</dbReference>
<evidence type="ECO:0000256" key="1">
    <source>
        <dbReference type="ARBA" id="ARBA00004141"/>
    </source>
</evidence>
<evidence type="ECO:0000313" key="9">
    <source>
        <dbReference type="EMBL" id="KKM04848.1"/>
    </source>
</evidence>
<evidence type="ECO:0000256" key="7">
    <source>
        <dbReference type="ARBA" id="ARBA00023136"/>
    </source>
</evidence>
<keyword evidence="3" id="KW-0813">Transport</keyword>
<dbReference type="EMBL" id="LAZR01016361">
    <property type="protein sequence ID" value="KKM04848.1"/>
    <property type="molecule type" value="Genomic_DNA"/>
</dbReference>
<sequence>SYIRLLALALAHIALLTSINALMGLVQGEGIGVTIAHFIGGIFGNMIVILLEGLLVFLNCIRLHFYEFFFKFFQGSGLEYYPFALESYYSVLNFRIGTEKDIISEEIDKEIDTISMKEEVDKAVKSISKRFE</sequence>
<dbReference type="InterPro" id="IPR002490">
    <property type="entry name" value="V-ATPase_116kDa_su"/>
</dbReference>
<evidence type="ECO:0008006" key="10">
    <source>
        <dbReference type="Google" id="ProtNLM"/>
    </source>
</evidence>
<keyword evidence="7 8" id="KW-0472">Membrane</keyword>
<comment type="similarity">
    <text evidence="2">Belongs to the V-ATPase 116 kDa subunit family.</text>
</comment>
<keyword evidence="4 8" id="KW-0812">Transmembrane</keyword>
<dbReference type="Pfam" id="PF01496">
    <property type="entry name" value="V_ATPase_I"/>
    <property type="match status" value="1"/>
</dbReference>
<dbReference type="GO" id="GO:0033179">
    <property type="term" value="C:proton-transporting V-type ATPase, V0 domain"/>
    <property type="evidence" value="ECO:0007669"/>
    <property type="project" value="InterPro"/>
</dbReference>
<feature type="transmembrane region" description="Helical" evidence="8">
    <location>
        <begin position="38"/>
        <end position="61"/>
    </location>
</feature>
<keyword evidence="5 8" id="KW-1133">Transmembrane helix</keyword>
<dbReference type="PANTHER" id="PTHR11629">
    <property type="entry name" value="VACUOLAR PROTON ATPASES"/>
    <property type="match status" value="1"/>
</dbReference>
<evidence type="ECO:0000256" key="5">
    <source>
        <dbReference type="ARBA" id="ARBA00022989"/>
    </source>
</evidence>
<proteinExistence type="inferred from homology"/>
<feature type="non-terminal residue" evidence="9">
    <location>
        <position position="1"/>
    </location>
</feature>
<comment type="subcellular location">
    <subcellularLocation>
        <location evidence="1">Membrane</location>
        <topology evidence="1">Multi-pass membrane protein</topology>
    </subcellularLocation>
</comment>
<evidence type="ECO:0000256" key="4">
    <source>
        <dbReference type="ARBA" id="ARBA00022692"/>
    </source>
</evidence>
<reference evidence="9" key="1">
    <citation type="journal article" date="2015" name="Nature">
        <title>Complex archaea that bridge the gap between prokaryotes and eukaryotes.</title>
        <authorList>
            <person name="Spang A."/>
            <person name="Saw J.H."/>
            <person name="Jorgensen S.L."/>
            <person name="Zaremba-Niedzwiedzka K."/>
            <person name="Martijn J."/>
            <person name="Lind A.E."/>
            <person name="van Eijk R."/>
            <person name="Schleper C."/>
            <person name="Guy L."/>
            <person name="Ettema T.J."/>
        </authorList>
    </citation>
    <scope>NUCLEOTIDE SEQUENCE</scope>
</reference>
<comment type="caution">
    <text evidence="9">The sequence shown here is derived from an EMBL/GenBank/DDBJ whole genome shotgun (WGS) entry which is preliminary data.</text>
</comment>
<name>A0A0F9K0Z4_9ZZZZ</name>
<organism evidence="9">
    <name type="scientific">marine sediment metagenome</name>
    <dbReference type="NCBI Taxonomy" id="412755"/>
    <lineage>
        <taxon>unclassified sequences</taxon>
        <taxon>metagenomes</taxon>
        <taxon>ecological metagenomes</taxon>
    </lineage>
</organism>
<keyword evidence="6" id="KW-0406">Ion transport</keyword>
<evidence type="ECO:0000256" key="8">
    <source>
        <dbReference type="SAM" id="Phobius"/>
    </source>
</evidence>